<keyword evidence="1" id="KW-0812">Transmembrane</keyword>
<keyword evidence="3" id="KW-1185">Reference proteome</keyword>
<evidence type="ECO:0000313" key="2">
    <source>
        <dbReference type="EMBL" id="TDG42894.1"/>
    </source>
</evidence>
<dbReference type="AlphaFoldDB" id="A0A484B2G6"/>
<protein>
    <submittedName>
        <fullName evidence="2">Uncharacterized protein</fullName>
    </submittedName>
</protein>
<name>A0A484B2G6_DRONA</name>
<evidence type="ECO:0000256" key="1">
    <source>
        <dbReference type="SAM" id="Phobius"/>
    </source>
</evidence>
<gene>
    <name evidence="2" type="ORF">AWZ03_010676</name>
</gene>
<keyword evidence="1" id="KW-1133">Transmembrane helix</keyword>
<comment type="caution">
    <text evidence="2">The sequence shown here is derived from an EMBL/GenBank/DDBJ whole genome shotgun (WGS) entry which is preliminary data.</text>
</comment>
<accession>A0A484B2G6</accession>
<dbReference type="Proteomes" id="UP000295192">
    <property type="component" value="Unassembled WGS sequence"/>
</dbReference>
<dbReference type="EMBL" id="LSRL02000190">
    <property type="protein sequence ID" value="TDG42894.1"/>
    <property type="molecule type" value="Genomic_DNA"/>
</dbReference>
<evidence type="ECO:0000313" key="3">
    <source>
        <dbReference type="Proteomes" id="UP000295192"/>
    </source>
</evidence>
<sequence>MLGLVALRHVRPRPSANGRLAGIALHIINIVAIVLIMMTATPTRAEIPSKAGLSGKQTQWGEIDVKERLWKYYECF</sequence>
<feature type="transmembrane region" description="Helical" evidence="1">
    <location>
        <begin position="20"/>
        <end position="40"/>
    </location>
</feature>
<organism evidence="2 3">
    <name type="scientific">Drosophila navojoa</name>
    <name type="common">Fruit fly</name>
    <dbReference type="NCBI Taxonomy" id="7232"/>
    <lineage>
        <taxon>Eukaryota</taxon>
        <taxon>Metazoa</taxon>
        <taxon>Ecdysozoa</taxon>
        <taxon>Arthropoda</taxon>
        <taxon>Hexapoda</taxon>
        <taxon>Insecta</taxon>
        <taxon>Pterygota</taxon>
        <taxon>Neoptera</taxon>
        <taxon>Endopterygota</taxon>
        <taxon>Diptera</taxon>
        <taxon>Brachycera</taxon>
        <taxon>Muscomorpha</taxon>
        <taxon>Ephydroidea</taxon>
        <taxon>Drosophilidae</taxon>
        <taxon>Drosophila</taxon>
    </lineage>
</organism>
<reference evidence="2 3" key="1">
    <citation type="journal article" date="2019" name="J. Hered.">
        <title>An Improved Genome Assembly for Drosophila navojoa, the Basal Species in the mojavensis Cluster.</title>
        <authorList>
            <person name="Vanderlinde T."/>
            <person name="Dupim E.G."/>
            <person name="Nazario-Yepiz N.O."/>
            <person name="Carvalho A.B."/>
        </authorList>
    </citation>
    <scope>NUCLEOTIDE SEQUENCE [LARGE SCALE GENOMIC DNA]</scope>
    <source>
        <strain evidence="2">Navoj_Jal97</strain>
        <tissue evidence="2">Whole organism</tissue>
    </source>
</reference>
<keyword evidence="1" id="KW-0472">Membrane</keyword>
<proteinExistence type="predicted"/>